<evidence type="ECO:0000256" key="1">
    <source>
        <dbReference type="SAM" id="Coils"/>
    </source>
</evidence>
<gene>
    <name evidence="2" type="ORF">WA1_27415</name>
</gene>
<dbReference type="STRING" id="128403.WA1_27415"/>
<evidence type="ECO:0000313" key="3">
    <source>
        <dbReference type="Proteomes" id="UP000076925"/>
    </source>
</evidence>
<keyword evidence="1" id="KW-0175">Coiled coil</keyword>
<dbReference type="NCBIfam" id="NF038350">
    <property type="entry name" value="taxis_HmpF"/>
    <property type="match status" value="1"/>
</dbReference>
<evidence type="ECO:0000313" key="2">
    <source>
        <dbReference type="EMBL" id="KYC40265.1"/>
    </source>
</evidence>
<dbReference type="InterPro" id="IPR047813">
    <property type="entry name" value="HmpF"/>
</dbReference>
<dbReference type="Proteomes" id="UP000076925">
    <property type="component" value="Unassembled WGS sequence"/>
</dbReference>
<protein>
    <recommendedName>
        <fullName evidence="4">Chromosome partition protein Smc</fullName>
    </recommendedName>
</protein>
<evidence type="ECO:0008006" key="4">
    <source>
        <dbReference type="Google" id="ProtNLM"/>
    </source>
</evidence>
<dbReference type="RefSeq" id="WP_017745586.1">
    <property type="nucleotide sequence ID" value="NZ_KQ976354.1"/>
</dbReference>
<sequence>MLYLAEVQKQKGGLLSGGGKTELKLLACQRNDQSWTTVSEETIAGEEASKLNDGVLILVELTPNRQVQRVQEAGRPLINILQNFSRQVEKFKVKEEEIDQWKQSLTFQAQEFNRREMELEARLEQLQHMEEDVQRCETQLKEVEAEREEVERLRTEMERNRQELEGAWEHLRGEQRRLEEFKAECQQGAVLDGEQSKALNELLTRLSTSVAPTGTVRENLNLAFEIVERQQAVLTPHWQQLEQQKVVIEQQQGEASRLLQTLSEQKNEWQQAQQSLEEQIAELKVNTVTLANKQEYARSLKEQLHYQEELYKQISFLASISSDVIATPKVDIAALEKMPVEQLQDILRDLQQKLNIDSNFVNEQEQELTERQKIIEELQNKINQVSVGERSKLESELVDEKDSYQMLNQTLVGQRRSLQERTEICRQHQLVLCKKQGKTPSPELEEKSADFKQILAIIDKQKQQQVQELQSLESEIEQISTNLEQAQSFIDQQTQQHQIKHQEIQTIEENLLSVQTAIVESQTRLSLYQDLQPIQDSIDGLRHNLEGIAESVAKVQETGDYQNQAINQMRQTLENILSSST</sequence>
<feature type="coiled-coil region" evidence="1">
    <location>
        <begin position="455"/>
        <end position="510"/>
    </location>
</feature>
<proteinExistence type="predicted"/>
<feature type="coiled-coil region" evidence="1">
    <location>
        <begin position="248"/>
        <end position="293"/>
    </location>
</feature>
<keyword evidence="3" id="KW-1185">Reference proteome</keyword>
<reference evidence="2 3" key="1">
    <citation type="journal article" date="2013" name="Genome Biol. Evol.">
        <title>Genomes of Stigonematalean cyanobacteria (subsection V) and the evolution of oxygenic photosynthesis from prokaryotes to plastids.</title>
        <authorList>
            <person name="Dagan T."/>
            <person name="Roettger M."/>
            <person name="Stucken K."/>
            <person name="Landan G."/>
            <person name="Koch R."/>
            <person name="Major P."/>
            <person name="Gould S.B."/>
            <person name="Goremykin V.V."/>
            <person name="Rippka R."/>
            <person name="Tandeau de Marsac N."/>
            <person name="Gugger M."/>
            <person name="Lockhart P.J."/>
            <person name="Allen J.F."/>
            <person name="Brune I."/>
            <person name="Maus I."/>
            <person name="Puhler A."/>
            <person name="Martin W.F."/>
        </authorList>
    </citation>
    <scope>NUCLEOTIDE SEQUENCE [LARGE SCALE GENOMIC DNA]</scope>
    <source>
        <strain evidence="2 3">PCC 7110</strain>
    </source>
</reference>
<comment type="caution">
    <text evidence="2">The sequence shown here is derived from an EMBL/GenBank/DDBJ whole genome shotgun (WGS) entry which is preliminary data.</text>
</comment>
<feature type="coiled-coil region" evidence="1">
    <location>
        <begin position="109"/>
        <end position="167"/>
    </location>
</feature>
<name>A0A139X6H2_9CYAN</name>
<dbReference type="OrthoDB" id="559923at2"/>
<accession>A0A139X6H2</accession>
<organism evidence="2 3">
    <name type="scientific">Scytonema hofmannii PCC 7110</name>
    <dbReference type="NCBI Taxonomy" id="128403"/>
    <lineage>
        <taxon>Bacteria</taxon>
        <taxon>Bacillati</taxon>
        <taxon>Cyanobacteriota</taxon>
        <taxon>Cyanophyceae</taxon>
        <taxon>Nostocales</taxon>
        <taxon>Scytonemataceae</taxon>
        <taxon>Scytonema</taxon>
    </lineage>
</organism>
<dbReference type="AlphaFoldDB" id="A0A139X6H2"/>
<dbReference type="EMBL" id="ANNX02000030">
    <property type="protein sequence ID" value="KYC40265.1"/>
    <property type="molecule type" value="Genomic_DNA"/>
</dbReference>
<feature type="coiled-coil region" evidence="1">
    <location>
        <begin position="361"/>
        <end position="410"/>
    </location>
</feature>